<organism evidence="3 4">
    <name type="scientific">Faucicola atlantae</name>
    <dbReference type="NCBI Taxonomy" id="34059"/>
    <lineage>
        <taxon>Bacteria</taxon>
        <taxon>Pseudomonadati</taxon>
        <taxon>Pseudomonadota</taxon>
        <taxon>Gammaproteobacteria</taxon>
        <taxon>Moraxellales</taxon>
        <taxon>Moraxellaceae</taxon>
        <taxon>Faucicola</taxon>
    </lineage>
</organism>
<dbReference type="Pfam" id="PF00378">
    <property type="entry name" value="ECH_1"/>
    <property type="match status" value="1"/>
</dbReference>
<dbReference type="SUPFAM" id="SSF52096">
    <property type="entry name" value="ClpP/crotonase"/>
    <property type="match status" value="1"/>
</dbReference>
<dbReference type="InterPro" id="IPR029045">
    <property type="entry name" value="ClpP/crotonase-like_dom_sf"/>
</dbReference>
<dbReference type="OrthoDB" id="9790967at2"/>
<dbReference type="InterPro" id="IPR001753">
    <property type="entry name" value="Enoyl-CoA_hydra/iso"/>
</dbReference>
<dbReference type="InterPro" id="IPR014748">
    <property type="entry name" value="Enoyl-CoA_hydra_C"/>
</dbReference>
<dbReference type="EMBL" id="LZMZ01000011">
    <property type="protein sequence ID" value="OBX79705.1"/>
    <property type="molecule type" value="Genomic_DNA"/>
</dbReference>
<dbReference type="PANTHER" id="PTHR43459:SF1">
    <property type="entry name" value="EG:BACN32G11.4 PROTEIN"/>
    <property type="match status" value="1"/>
</dbReference>
<dbReference type="CDD" id="cd06558">
    <property type="entry name" value="crotonase-like"/>
    <property type="match status" value="1"/>
</dbReference>
<proteinExistence type="inferred from homology"/>
<comment type="caution">
    <text evidence="3">The sequence shown here is derived from an EMBL/GenBank/DDBJ whole genome shotgun (WGS) entry which is preliminary data.</text>
</comment>
<sequence>MTTFDITQTANPAQSKKVLFDVQHAVAIITLNDPTSLNALHSDMIAELSAALDKALYDAQVKVIVLTGAGRAFCSGGDIREMVAALDTPQDSAHMAYSLADGLGEVVRKIRKINKPIIARINGTAAGAGMNIALACDFRVASDDAKFLQAFVNIGLVPDAGGIYLLTQLIGAAKTTELVMLGELLDAKTAQDLGLLHRLVPADALDATVTQLTKRLCALPTLALAAIKQSINQVAYTGLAAALEQETIYQAQMAQTQDFQEGVRAFLQKRPAQFVGR</sequence>
<comment type="similarity">
    <text evidence="1 2">Belongs to the enoyl-CoA hydratase/isomerase family.</text>
</comment>
<dbReference type="Gene3D" id="3.90.226.10">
    <property type="entry name" value="2-enoyl-CoA Hydratase, Chain A, domain 1"/>
    <property type="match status" value="1"/>
</dbReference>
<dbReference type="PANTHER" id="PTHR43459">
    <property type="entry name" value="ENOYL-COA HYDRATASE"/>
    <property type="match status" value="1"/>
</dbReference>
<gene>
    <name evidence="3" type="ORF">A9308_05610</name>
</gene>
<dbReference type="AlphaFoldDB" id="A0A1B8QDL9"/>
<reference evidence="3 4" key="1">
    <citation type="submission" date="2016-06" db="EMBL/GenBank/DDBJ databases">
        <title>Draft genome of Moraxella atlantae CCUG 66109.</title>
        <authorList>
            <person name="Salva-Serra F."/>
            <person name="Engstrom-Jakobsson H."/>
            <person name="Thorell K."/>
            <person name="Gonzales-Siles L."/>
            <person name="Karlsson R."/>
            <person name="Boulund F."/>
            <person name="Engstrand L."/>
            <person name="Kristiansson E."/>
            <person name="Moore E."/>
        </authorList>
    </citation>
    <scope>NUCLEOTIDE SEQUENCE [LARGE SCALE GENOMIC DNA]</scope>
    <source>
        <strain evidence="3 4">CCUG 66109</strain>
    </source>
</reference>
<dbReference type="PROSITE" id="PS00166">
    <property type="entry name" value="ENOYL_COA_HYDRATASE"/>
    <property type="match status" value="1"/>
</dbReference>
<dbReference type="RefSeq" id="WP_067235900.1">
    <property type="nucleotide sequence ID" value="NZ_CP171125.1"/>
</dbReference>
<dbReference type="STRING" id="34059.A9308_05610"/>
<dbReference type="GO" id="GO:0003824">
    <property type="term" value="F:catalytic activity"/>
    <property type="evidence" value="ECO:0007669"/>
    <property type="project" value="InterPro"/>
</dbReference>
<name>A0A1B8QDL9_9GAMM</name>
<evidence type="ECO:0000313" key="3">
    <source>
        <dbReference type="EMBL" id="OBX79705.1"/>
    </source>
</evidence>
<dbReference type="Gene3D" id="1.10.12.10">
    <property type="entry name" value="Lyase 2-enoyl-coa Hydratase, Chain A, domain 2"/>
    <property type="match status" value="1"/>
</dbReference>
<accession>A0A1B8QDL9</accession>
<dbReference type="InterPro" id="IPR018376">
    <property type="entry name" value="Enoyl-CoA_hyd/isom_CS"/>
</dbReference>
<evidence type="ECO:0000256" key="2">
    <source>
        <dbReference type="RuleBase" id="RU003707"/>
    </source>
</evidence>
<dbReference type="Proteomes" id="UP000092508">
    <property type="component" value="Unassembled WGS sequence"/>
</dbReference>
<evidence type="ECO:0000313" key="4">
    <source>
        <dbReference type="Proteomes" id="UP000092508"/>
    </source>
</evidence>
<protein>
    <submittedName>
        <fullName evidence="3">Enoyl-CoA hydratase</fullName>
    </submittedName>
</protein>
<evidence type="ECO:0000256" key="1">
    <source>
        <dbReference type="ARBA" id="ARBA00005254"/>
    </source>
</evidence>